<keyword evidence="3 7" id="KW-0547">Nucleotide-binding</keyword>
<evidence type="ECO:0000256" key="5">
    <source>
        <dbReference type="ARBA" id="ARBA00022884"/>
    </source>
</evidence>
<feature type="active site" evidence="7">
    <location>
        <position position="131"/>
    </location>
</feature>
<feature type="region of interest" description="Disordered" evidence="9">
    <location>
        <begin position="395"/>
        <end position="425"/>
    </location>
</feature>
<evidence type="ECO:0000313" key="13">
    <source>
        <dbReference type="EMBL" id="MCE2596493.1"/>
    </source>
</evidence>
<dbReference type="Gene3D" id="1.10.3090.10">
    <property type="entry name" value="cca-adding enzyme, domain 2"/>
    <property type="match status" value="1"/>
</dbReference>
<feature type="domain" description="Polymerase A arginine-rich C-terminal" evidence="11">
    <location>
        <begin position="304"/>
        <end position="419"/>
    </location>
</feature>
<comment type="similarity">
    <text evidence="7 8">Belongs to the tRNA nucleotidyltransferase/poly(A) polymerase family.</text>
</comment>
<dbReference type="Pfam" id="PF12626">
    <property type="entry name" value="PolyA_pol_arg_C"/>
    <property type="match status" value="1"/>
</dbReference>
<feature type="domain" description="Poly A polymerase head" evidence="10">
    <location>
        <begin position="31"/>
        <end position="161"/>
    </location>
</feature>
<reference evidence="13 14" key="1">
    <citation type="journal article" date="2022" name="Environ. Microbiol. Rep.">
        <title>Eco-phylogenetic analyses reveal divergent evolution of vitamin B12 metabolism in the marine bacterial family 'Psychromonadaceae'.</title>
        <authorList>
            <person name="Jin X."/>
            <person name="Yang Y."/>
            <person name="Cao H."/>
            <person name="Gao B."/>
            <person name="Zhao Z."/>
        </authorList>
    </citation>
    <scope>NUCLEOTIDE SEQUENCE [LARGE SCALE GENOMIC DNA]</scope>
    <source>
        <strain evidence="13 14">MKS20</strain>
    </source>
</reference>
<dbReference type="SUPFAM" id="SSF81301">
    <property type="entry name" value="Nucleotidyltransferase"/>
    <property type="match status" value="1"/>
</dbReference>
<evidence type="ECO:0000313" key="14">
    <source>
        <dbReference type="Proteomes" id="UP001201273"/>
    </source>
</evidence>
<dbReference type="Pfam" id="PF12627">
    <property type="entry name" value="PolyA_pol_RNAbd"/>
    <property type="match status" value="1"/>
</dbReference>
<evidence type="ECO:0000259" key="10">
    <source>
        <dbReference type="Pfam" id="PF01743"/>
    </source>
</evidence>
<dbReference type="InterPro" id="IPR032828">
    <property type="entry name" value="PolyA_RNA-bd"/>
</dbReference>
<dbReference type="InterPro" id="IPR010206">
    <property type="entry name" value="PolA_pol_I"/>
</dbReference>
<sequence length="425" mass="49291">MHRSEHSISRNDISENALKVLYRLHKSGHKAYLVGGGVRDLLLGLKPKDFDIATDATPEQVKKLFRNCRLVGRRFRLAHILFGRDIIEVATLRGHHSEEETEKNTSSQSQEGMLLRDNVYGSIEEDAERRDFTVNALYYDIADFSLRDFCHGLDDLECRRIELIGDPETRYREDPVRMLRAVRFAVKLQMEISERTKAPISKLAPLLKDIPPARLFEESLKLMLSGQGLATYKMLQQYQLLQQLYPVSFVNGDDPKSEALIHAALANTDERIQADKRVTPAFLYAAILWYPVEQKTQEILTESGLPFNDAFLMAMNEVLDFQVKSVAIPKRFTSTMRDIWVLQTRMSKRYGKHAYRIFHHPKFRAAYDFLQLRADNEGGELVELFEWWTDFQEQDEDGKRSMVAKLSKPATKKRRYYKKKPRPAS</sequence>
<name>A0ABS8WFN1_9GAMM</name>
<keyword evidence="5 7" id="KW-0694">RNA-binding</keyword>
<evidence type="ECO:0000259" key="12">
    <source>
        <dbReference type="Pfam" id="PF12627"/>
    </source>
</evidence>
<keyword evidence="13" id="KW-0548">Nucleotidyltransferase</keyword>
<evidence type="ECO:0000256" key="1">
    <source>
        <dbReference type="ARBA" id="ARBA00022664"/>
    </source>
</evidence>
<dbReference type="EMBL" id="JAIMJA010000020">
    <property type="protein sequence ID" value="MCE2596493.1"/>
    <property type="molecule type" value="Genomic_DNA"/>
</dbReference>
<keyword evidence="4 7" id="KW-0067">ATP-binding</keyword>
<dbReference type="GO" id="GO:1990817">
    <property type="term" value="F:poly(A) RNA polymerase activity"/>
    <property type="evidence" value="ECO:0007669"/>
    <property type="project" value="UniProtKB-EC"/>
</dbReference>
<keyword evidence="14" id="KW-1185">Reference proteome</keyword>
<protein>
    <recommendedName>
        <fullName evidence="7">Poly(A) polymerase I</fullName>
        <shortName evidence="7">PAP I</shortName>
        <ecNumber evidence="7">2.7.7.19</ecNumber>
    </recommendedName>
</protein>
<evidence type="ECO:0000256" key="6">
    <source>
        <dbReference type="ARBA" id="ARBA00023163"/>
    </source>
</evidence>
<dbReference type="CDD" id="cd05398">
    <property type="entry name" value="NT_ClassII-CCAase"/>
    <property type="match status" value="1"/>
</dbReference>
<proteinExistence type="inferred from homology"/>
<evidence type="ECO:0000256" key="4">
    <source>
        <dbReference type="ARBA" id="ARBA00022840"/>
    </source>
</evidence>
<organism evidence="13 14">
    <name type="scientific">Motilimonas cestriensis</name>
    <dbReference type="NCBI Taxonomy" id="2742685"/>
    <lineage>
        <taxon>Bacteria</taxon>
        <taxon>Pseudomonadati</taxon>
        <taxon>Pseudomonadota</taxon>
        <taxon>Gammaproteobacteria</taxon>
        <taxon>Alteromonadales</taxon>
        <taxon>Alteromonadales genera incertae sedis</taxon>
        <taxon>Motilimonas</taxon>
    </lineage>
</organism>
<evidence type="ECO:0000256" key="8">
    <source>
        <dbReference type="RuleBase" id="RU003953"/>
    </source>
</evidence>
<accession>A0ABS8WFN1</accession>
<dbReference type="HAMAP" id="MF_00957">
    <property type="entry name" value="PolyA_pol"/>
    <property type="match status" value="1"/>
</dbReference>
<feature type="domain" description="tRNA nucleotidyltransferase/poly(A) polymerase RNA and SrmB- binding" evidence="12">
    <location>
        <begin position="190"/>
        <end position="246"/>
    </location>
</feature>
<dbReference type="InterPro" id="IPR052191">
    <property type="entry name" value="tRNA_ntf/polyA_polymerase_I"/>
</dbReference>
<feature type="compositionally biased region" description="Basic residues" evidence="9">
    <location>
        <begin position="410"/>
        <end position="425"/>
    </location>
</feature>
<feature type="active site" evidence="7">
    <location>
        <position position="51"/>
    </location>
</feature>
<comment type="function">
    <text evidence="7">Adds poly(A) tail to the 3' end of many RNAs, which usually targets these RNAs for decay. Plays a significant role in the global control of gene expression, through influencing the rate of transcript degradation, and in the general RNA quality control.</text>
</comment>
<dbReference type="Proteomes" id="UP001201273">
    <property type="component" value="Unassembled WGS sequence"/>
</dbReference>
<dbReference type="PANTHER" id="PTHR43051">
    <property type="entry name" value="POLYNUCLEOTIDE ADENYLYLTRANSFERASE FAMILY PROTEIN"/>
    <property type="match status" value="1"/>
</dbReference>
<comment type="catalytic activity">
    <reaction evidence="7">
        <text>RNA(n) + ATP = RNA(n)-3'-adenine ribonucleotide + diphosphate</text>
        <dbReference type="Rhea" id="RHEA:11332"/>
        <dbReference type="Rhea" id="RHEA-COMP:14527"/>
        <dbReference type="Rhea" id="RHEA-COMP:17347"/>
        <dbReference type="ChEBI" id="CHEBI:30616"/>
        <dbReference type="ChEBI" id="CHEBI:33019"/>
        <dbReference type="ChEBI" id="CHEBI:140395"/>
        <dbReference type="ChEBI" id="CHEBI:173115"/>
        <dbReference type="EC" id="2.7.7.19"/>
    </reaction>
</comment>
<dbReference type="NCBIfam" id="TIGR01942">
    <property type="entry name" value="pcnB"/>
    <property type="match status" value="1"/>
</dbReference>
<keyword evidence="1 7" id="KW-0507">mRNA processing</keyword>
<dbReference type="PANTHER" id="PTHR43051:SF1">
    <property type="entry name" value="POLYNUCLEOTIDE ADENYLYLTRANSFERASE FAMILY PROTEIN"/>
    <property type="match status" value="1"/>
</dbReference>
<dbReference type="InterPro" id="IPR043519">
    <property type="entry name" value="NT_sf"/>
</dbReference>
<keyword evidence="6 7" id="KW-0804">Transcription</keyword>
<dbReference type="RefSeq" id="WP_233054178.1">
    <property type="nucleotide sequence ID" value="NZ_JAIMJA010000020.1"/>
</dbReference>
<dbReference type="Gene3D" id="3.30.460.10">
    <property type="entry name" value="Beta Polymerase, domain 2"/>
    <property type="match status" value="1"/>
</dbReference>
<dbReference type="EC" id="2.7.7.19" evidence="7"/>
<evidence type="ECO:0000256" key="7">
    <source>
        <dbReference type="HAMAP-Rule" id="MF_00957"/>
    </source>
</evidence>
<feature type="active site" evidence="7">
    <location>
        <position position="49"/>
    </location>
</feature>
<gene>
    <name evidence="7 13" type="primary">pcnB</name>
    <name evidence="13" type="ORF">K6Y31_16985</name>
</gene>
<comment type="caution">
    <text evidence="13">The sequence shown here is derived from an EMBL/GenBank/DDBJ whole genome shotgun (WGS) entry which is preliminary data.</text>
</comment>
<evidence type="ECO:0000259" key="11">
    <source>
        <dbReference type="Pfam" id="PF12626"/>
    </source>
</evidence>
<keyword evidence="2 7" id="KW-0808">Transferase</keyword>
<dbReference type="InterPro" id="IPR025866">
    <property type="entry name" value="PolyA_pol_arg_C_dom"/>
</dbReference>
<evidence type="ECO:0000256" key="2">
    <source>
        <dbReference type="ARBA" id="ARBA00022679"/>
    </source>
</evidence>
<dbReference type="InterPro" id="IPR002646">
    <property type="entry name" value="PolA_pol_head_dom"/>
</dbReference>
<dbReference type="SUPFAM" id="SSF81891">
    <property type="entry name" value="Poly A polymerase C-terminal region-like"/>
    <property type="match status" value="1"/>
</dbReference>
<evidence type="ECO:0000256" key="9">
    <source>
        <dbReference type="SAM" id="MobiDB-lite"/>
    </source>
</evidence>
<dbReference type="Pfam" id="PF01743">
    <property type="entry name" value="PolyA_pol"/>
    <property type="match status" value="1"/>
</dbReference>
<evidence type="ECO:0000256" key="3">
    <source>
        <dbReference type="ARBA" id="ARBA00022741"/>
    </source>
</evidence>